<evidence type="ECO:0000256" key="1">
    <source>
        <dbReference type="SAM" id="MobiDB-lite"/>
    </source>
</evidence>
<dbReference type="EMBL" id="BGZK01001366">
    <property type="protein sequence ID" value="GBP78339.1"/>
    <property type="molecule type" value="Genomic_DNA"/>
</dbReference>
<comment type="caution">
    <text evidence="2">The sequence shown here is derived from an EMBL/GenBank/DDBJ whole genome shotgun (WGS) entry which is preliminary data.</text>
</comment>
<protein>
    <submittedName>
        <fullName evidence="2">Uncharacterized protein</fullName>
    </submittedName>
</protein>
<organism evidence="2 3">
    <name type="scientific">Eumeta variegata</name>
    <name type="common">Bagworm moth</name>
    <name type="synonym">Eumeta japonica</name>
    <dbReference type="NCBI Taxonomy" id="151549"/>
    <lineage>
        <taxon>Eukaryota</taxon>
        <taxon>Metazoa</taxon>
        <taxon>Ecdysozoa</taxon>
        <taxon>Arthropoda</taxon>
        <taxon>Hexapoda</taxon>
        <taxon>Insecta</taxon>
        <taxon>Pterygota</taxon>
        <taxon>Neoptera</taxon>
        <taxon>Endopterygota</taxon>
        <taxon>Lepidoptera</taxon>
        <taxon>Glossata</taxon>
        <taxon>Ditrysia</taxon>
        <taxon>Tineoidea</taxon>
        <taxon>Psychidae</taxon>
        <taxon>Oiketicinae</taxon>
        <taxon>Eumeta</taxon>
    </lineage>
</organism>
<proteinExistence type="predicted"/>
<accession>A0A4C1YUK6</accession>
<gene>
    <name evidence="2" type="ORF">EVAR_9347_1</name>
</gene>
<evidence type="ECO:0000313" key="2">
    <source>
        <dbReference type="EMBL" id="GBP78339.1"/>
    </source>
</evidence>
<dbReference type="AlphaFoldDB" id="A0A4C1YUK6"/>
<sequence length="113" mass="13135">MSERKKNTQSTRPNHTKKIRYLSGILRLRIESKNYRPTPIDQFQAQIFLENKTKNLHRNGPLANIKHPVLPYEWPDLNNPAIFPYIKGSAVPGRDGRRPPRERHRPQPIPAPG</sequence>
<keyword evidence="3" id="KW-1185">Reference proteome</keyword>
<name>A0A4C1YUK6_EUMVA</name>
<evidence type="ECO:0000313" key="3">
    <source>
        <dbReference type="Proteomes" id="UP000299102"/>
    </source>
</evidence>
<feature type="region of interest" description="Disordered" evidence="1">
    <location>
        <begin position="87"/>
        <end position="113"/>
    </location>
</feature>
<dbReference type="Proteomes" id="UP000299102">
    <property type="component" value="Unassembled WGS sequence"/>
</dbReference>
<reference evidence="2 3" key="1">
    <citation type="journal article" date="2019" name="Commun. Biol.">
        <title>The bagworm genome reveals a unique fibroin gene that provides high tensile strength.</title>
        <authorList>
            <person name="Kono N."/>
            <person name="Nakamura H."/>
            <person name="Ohtoshi R."/>
            <person name="Tomita M."/>
            <person name="Numata K."/>
            <person name="Arakawa K."/>
        </authorList>
    </citation>
    <scope>NUCLEOTIDE SEQUENCE [LARGE SCALE GENOMIC DNA]</scope>
</reference>